<name>A0AAD5CC32_AMBAR</name>
<evidence type="ECO:0000313" key="3">
    <source>
        <dbReference type="EMBL" id="KAI7738645.1"/>
    </source>
</evidence>
<evidence type="ECO:0000256" key="2">
    <source>
        <dbReference type="SAM" id="Phobius"/>
    </source>
</evidence>
<reference evidence="3" key="1">
    <citation type="submission" date="2022-06" db="EMBL/GenBank/DDBJ databases">
        <title>Uncovering the hologenomic basis of an extraordinary plant invasion.</title>
        <authorList>
            <person name="Bieker V.C."/>
            <person name="Martin M.D."/>
            <person name="Gilbert T."/>
            <person name="Hodgins K."/>
            <person name="Battlay P."/>
            <person name="Petersen B."/>
            <person name="Wilson J."/>
        </authorList>
    </citation>
    <scope>NUCLEOTIDE SEQUENCE</scope>
    <source>
        <strain evidence="3">AA19_3_7</strain>
        <tissue evidence="3">Leaf</tissue>
    </source>
</reference>
<comment type="caution">
    <text evidence="3">The sequence shown here is derived from an EMBL/GenBank/DDBJ whole genome shotgun (WGS) entry which is preliminary data.</text>
</comment>
<proteinExistence type="predicted"/>
<dbReference type="EMBL" id="JAMZMK010008768">
    <property type="protein sequence ID" value="KAI7738645.1"/>
    <property type="molecule type" value="Genomic_DNA"/>
</dbReference>
<keyword evidence="2" id="KW-1133">Transmembrane helix</keyword>
<dbReference type="Proteomes" id="UP001206925">
    <property type="component" value="Unassembled WGS sequence"/>
</dbReference>
<dbReference type="AlphaFoldDB" id="A0AAD5CC32"/>
<keyword evidence="2" id="KW-0472">Membrane</keyword>
<gene>
    <name evidence="3" type="ORF">M8C21_002078</name>
</gene>
<evidence type="ECO:0000256" key="1">
    <source>
        <dbReference type="SAM" id="MobiDB-lite"/>
    </source>
</evidence>
<organism evidence="3 4">
    <name type="scientific">Ambrosia artemisiifolia</name>
    <name type="common">Common ragweed</name>
    <dbReference type="NCBI Taxonomy" id="4212"/>
    <lineage>
        <taxon>Eukaryota</taxon>
        <taxon>Viridiplantae</taxon>
        <taxon>Streptophyta</taxon>
        <taxon>Embryophyta</taxon>
        <taxon>Tracheophyta</taxon>
        <taxon>Spermatophyta</taxon>
        <taxon>Magnoliopsida</taxon>
        <taxon>eudicotyledons</taxon>
        <taxon>Gunneridae</taxon>
        <taxon>Pentapetalae</taxon>
        <taxon>asterids</taxon>
        <taxon>campanulids</taxon>
        <taxon>Asterales</taxon>
        <taxon>Asteraceae</taxon>
        <taxon>Asteroideae</taxon>
        <taxon>Heliantheae alliance</taxon>
        <taxon>Heliantheae</taxon>
        <taxon>Ambrosia</taxon>
    </lineage>
</organism>
<accession>A0AAD5CC32</accession>
<evidence type="ECO:0000313" key="4">
    <source>
        <dbReference type="Proteomes" id="UP001206925"/>
    </source>
</evidence>
<feature type="transmembrane region" description="Helical" evidence="2">
    <location>
        <begin position="210"/>
        <end position="233"/>
    </location>
</feature>
<feature type="region of interest" description="Disordered" evidence="1">
    <location>
        <begin position="73"/>
        <end position="114"/>
    </location>
</feature>
<protein>
    <submittedName>
        <fullName evidence="3">Uncharacterized protein</fullName>
    </submittedName>
</protein>
<sequence length="246" mass="26787">METEALKKMYKTDAFKTAATMLPVENNISIAALKRLPATTLTQKNFTLNASIINMYIEKAWHYTAFIHHSSSDSFHRPTAPTKPPSSFATARRPPPPPPLADGPQPTDLAGTKRSMFETPDTTVVVSTSSTKRSLFETPGEGSKWSNLSEASFLTLTESQIVKICLMGAYGIGAVVIAPTAATTGRYDIFGQNQLTCISTVDQHMKCFRVVASLVSIAAVELAMMNSNFFVIFHGDGMSTMSDDMF</sequence>
<keyword evidence="4" id="KW-1185">Reference proteome</keyword>
<keyword evidence="2" id="KW-0812">Transmembrane</keyword>